<dbReference type="EMBL" id="MHNL01000011">
    <property type="protein sequence ID" value="OGZ44980.1"/>
    <property type="molecule type" value="Genomic_DNA"/>
</dbReference>
<dbReference type="PRINTS" id="PR00059">
    <property type="entry name" value="RIBOSOMALL6"/>
</dbReference>
<keyword evidence="3 4" id="KW-0687">Ribonucleoprotein</keyword>
<evidence type="ECO:0000256" key="2">
    <source>
        <dbReference type="ARBA" id="ARBA00022980"/>
    </source>
</evidence>
<dbReference type="PANTHER" id="PTHR11655">
    <property type="entry name" value="60S/50S RIBOSOMAL PROTEIN L6/L9"/>
    <property type="match status" value="1"/>
</dbReference>
<evidence type="ECO:0000256" key="4">
    <source>
        <dbReference type="HAMAP-Rule" id="MF_01365"/>
    </source>
</evidence>
<dbReference type="PIRSF" id="PIRSF002162">
    <property type="entry name" value="Ribosomal_L6"/>
    <property type="match status" value="1"/>
</dbReference>
<name>A0A1G2G4W0_9BACT</name>
<evidence type="ECO:0000259" key="7">
    <source>
        <dbReference type="Pfam" id="PF00347"/>
    </source>
</evidence>
<keyword evidence="4 6" id="KW-0699">rRNA-binding</keyword>
<gene>
    <name evidence="4" type="primary">rplF</name>
    <name evidence="8" type="ORF">A2756_03895</name>
</gene>
<dbReference type="FunFam" id="3.90.930.12:FF:000001">
    <property type="entry name" value="50S ribosomal protein L6"/>
    <property type="match status" value="1"/>
</dbReference>
<dbReference type="GO" id="GO:0002181">
    <property type="term" value="P:cytoplasmic translation"/>
    <property type="evidence" value="ECO:0007669"/>
    <property type="project" value="TreeGrafter"/>
</dbReference>
<evidence type="ECO:0000256" key="5">
    <source>
        <dbReference type="RuleBase" id="RU003869"/>
    </source>
</evidence>
<keyword evidence="4 6" id="KW-0694">RNA-binding</keyword>
<dbReference type="InterPro" id="IPR036789">
    <property type="entry name" value="Ribosomal_uL6-like_a/b-dom_sf"/>
</dbReference>
<dbReference type="Proteomes" id="UP000177785">
    <property type="component" value="Unassembled WGS sequence"/>
</dbReference>
<accession>A0A1G2G4W0</accession>
<dbReference type="InterPro" id="IPR020040">
    <property type="entry name" value="Ribosomal_uL6_a/b-dom"/>
</dbReference>
<dbReference type="InterPro" id="IPR019906">
    <property type="entry name" value="Ribosomal_uL6_bac-type"/>
</dbReference>
<dbReference type="Pfam" id="PF00347">
    <property type="entry name" value="Ribosomal_L6"/>
    <property type="match status" value="2"/>
</dbReference>
<dbReference type="InterPro" id="IPR002358">
    <property type="entry name" value="Ribosomal_uL6_CS"/>
</dbReference>
<keyword evidence="2 4" id="KW-0689">Ribosomal protein</keyword>
<organism evidence="8 9">
    <name type="scientific">Candidatus Ryanbacteria bacterium RIFCSPHIGHO2_01_FULL_48_27</name>
    <dbReference type="NCBI Taxonomy" id="1802115"/>
    <lineage>
        <taxon>Bacteria</taxon>
        <taxon>Candidatus Ryaniibacteriota</taxon>
    </lineage>
</organism>
<evidence type="ECO:0000313" key="8">
    <source>
        <dbReference type="EMBL" id="OGZ44980.1"/>
    </source>
</evidence>
<dbReference type="GO" id="GO:0003735">
    <property type="term" value="F:structural constituent of ribosome"/>
    <property type="evidence" value="ECO:0007669"/>
    <property type="project" value="UniProtKB-UniRule"/>
</dbReference>
<evidence type="ECO:0000256" key="3">
    <source>
        <dbReference type="ARBA" id="ARBA00023274"/>
    </source>
</evidence>
<dbReference type="InterPro" id="IPR000702">
    <property type="entry name" value="Ribosomal_uL6-like"/>
</dbReference>
<dbReference type="PANTHER" id="PTHR11655:SF14">
    <property type="entry name" value="LARGE RIBOSOMAL SUBUNIT PROTEIN UL6M"/>
    <property type="match status" value="1"/>
</dbReference>
<dbReference type="GO" id="GO:0022625">
    <property type="term" value="C:cytosolic large ribosomal subunit"/>
    <property type="evidence" value="ECO:0007669"/>
    <property type="project" value="UniProtKB-UniRule"/>
</dbReference>
<reference evidence="8 9" key="1">
    <citation type="journal article" date="2016" name="Nat. Commun.">
        <title>Thousands of microbial genomes shed light on interconnected biogeochemical processes in an aquifer system.</title>
        <authorList>
            <person name="Anantharaman K."/>
            <person name="Brown C.T."/>
            <person name="Hug L.A."/>
            <person name="Sharon I."/>
            <person name="Castelle C.J."/>
            <person name="Probst A.J."/>
            <person name="Thomas B.C."/>
            <person name="Singh A."/>
            <person name="Wilkins M.J."/>
            <person name="Karaoz U."/>
            <person name="Brodie E.L."/>
            <person name="Williams K.H."/>
            <person name="Hubbard S.S."/>
            <person name="Banfield J.F."/>
        </authorList>
    </citation>
    <scope>NUCLEOTIDE SEQUENCE [LARGE SCALE GENOMIC DNA]</scope>
</reference>
<feature type="domain" description="Large ribosomal subunit protein uL6 alpha-beta" evidence="7">
    <location>
        <begin position="93"/>
        <end position="165"/>
    </location>
</feature>
<dbReference type="SUPFAM" id="SSF56053">
    <property type="entry name" value="Ribosomal protein L6"/>
    <property type="match status" value="2"/>
</dbReference>
<dbReference type="STRING" id="1802115.A2756_03895"/>
<dbReference type="Gene3D" id="3.90.930.12">
    <property type="entry name" value="Ribosomal protein L6, alpha-beta domain"/>
    <property type="match status" value="2"/>
</dbReference>
<sequence length="182" mass="19465">MARTAKKPIVLPAGVNVSFESGVLMIKGPKGEVRRQIPSEISPILDAGAHTVTFAVARETKESNTLLGTVNALAAAMVRGASEGFVKILELEGVGYRVAMDGTDLLLSLGFSHPVKFEVPKEISIKLEKNNIEISGADKEIVGQVAAKIRDLKKPEPYKGKGIHYRGEYIRRKAGKKAGAGS</sequence>
<dbReference type="NCBIfam" id="TIGR03654">
    <property type="entry name" value="L6_bact"/>
    <property type="match status" value="1"/>
</dbReference>
<comment type="similarity">
    <text evidence="1 4 5">Belongs to the universal ribosomal protein uL6 family.</text>
</comment>
<proteinExistence type="inferred from homology"/>
<comment type="function">
    <text evidence="4 6">This protein binds to the 23S rRNA, and is important in its secondary structure. It is located near the subunit interface in the base of the L7/L12 stalk, and near the tRNA binding site of the peptidyltransferase center.</text>
</comment>
<feature type="domain" description="Large ribosomal subunit protein uL6 alpha-beta" evidence="7">
    <location>
        <begin position="12"/>
        <end position="84"/>
    </location>
</feature>
<protein>
    <recommendedName>
        <fullName evidence="4">Large ribosomal subunit protein uL6</fullName>
    </recommendedName>
</protein>
<evidence type="ECO:0000256" key="1">
    <source>
        <dbReference type="ARBA" id="ARBA00009356"/>
    </source>
</evidence>
<evidence type="ECO:0000313" key="9">
    <source>
        <dbReference type="Proteomes" id="UP000177785"/>
    </source>
</evidence>
<evidence type="ECO:0000256" key="6">
    <source>
        <dbReference type="RuleBase" id="RU003870"/>
    </source>
</evidence>
<dbReference type="PROSITE" id="PS00525">
    <property type="entry name" value="RIBOSOMAL_L6_1"/>
    <property type="match status" value="1"/>
</dbReference>
<comment type="subunit">
    <text evidence="4">Part of the 50S ribosomal subunit.</text>
</comment>
<dbReference type="AlphaFoldDB" id="A0A1G2G4W0"/>
<comment type="caution">
    <text evidence="8">The sequence shown here is derived from an EMBL/GenBank/DDBJ whole genome shotgun (WGS) entry which is preliminary data.</text>
</comment>
<dbReference type="GO" id="GO:0019843">
    <property type="term" value="F:rRNA binding"/>
    <property type="evidence" value="ECO:0007669"/>
    <property type="project" value="UniProtKB-UniRule"/>
</dbReference>
<dbReference type="HAMAP" id="MF_01365_B">
    <property type="entry name" value="Ribosomal_uL6_B"/>
    <property type="match status" value="1"/>
</dbReference>